<feature type="chain" id="PRO_5003278420" evidence="1">
    <location>
        <begin position="19"/>
        <end position="146"/>
    </location>
</feature>
<accession>F2IH69</accession>
<dbReference type="Proteomes" id="UP000007463">
    <property type="component" value="Chromosome"/>
</dbReference>
<dbReference type="eggNOG" id="COG3667">
    <property type="taxonomic scope" value="Bacteria"/>
</dbReference>
<dbReference type="EMBL" id="CP002542">
    <property type="protein sequence ID" value="AEA45883.1"/>
    <property type="molecule type" value="Genomic_DNA"/>
</dbReference>
<dbReference type="HOGENOM" id="CLU_1774677_0_0_10"/>
<dbReference type="RefSeq" id="WP_013688641.1">
    <property type="nucleotide sequence ID" value="NC_015321.1"/>
</dbReference>
<protein>
    <submittedName>
        <fullName evidence="2">Uncharacterized protein</fullName>
    </submittedName>
</protein>
<gene>
    <name evidence="2" type="ordered locus">Fluta_3919</name>
</gene>
<reference evidence="3" key="2">
    <citation type="submission" date="2011-02" db="EMBL/GenBank/DDBJ databases">
        <title>The complete genome of Fluviicola taffensis DSM 16823.</title>
        <authorList>
            <consortium name="US DOE Joint Genome Institute (JGI-PGF)"/>
            <person name="Lucas S."/>
            <person name="Copeland A."/>
            <person name="Lapidus A."/>
            <person name="Bruce D."/>
            <person name="Goodwin L."/>
            <person name="Pitluck S."/>
            <person name="Kyrpides N."/>
            <person name="Mavromatis K."/>
            <person name="Ivanova N."/>
            <person name="Mikhailova N."/>
            <person name="Pagani I."/>
            <person name="Chertkov O."/>
            <person name="Detter J.C."/>
            <person name="Han C."/>
            <person name="Tapia R."/>
            <person name="Land M."/>
            <person name="Hauser L."/>
            <person name="Markowitz V."/>
            <person name="Cheng J.-F."/>
            <person name="Hugenholtz P."/>
            <person name="Woyke T."/>
            <person name="Wu D."/>
            <person name="Tindall B."/>
            <person name="Pomrenke H.G."/>
            <person name="Brambilla E."/>
            <person name="Klenk H.-P."/>
            <person name="Eisen J.A."/>
        </authorList>
    </citation>
    <scope>NUCLEOTIDE SEQUENCE [LARGE SCALE GENOMIC DNA]</scope>
    <source>
        <strain evidence="3">DSM 16823 / RW262 / RW262</strain>
    </source>
</reference>
<dbReference type="KEGG" id="fte:Fluta_3919"/>
<evidence type="ECO:0000313" key="2">
    <source>
        <dbReference type="EMBL" id="AEA45883.1"/>
    </source>
</evidence>
<dbReference type="STRING" id="755732.Fluta_3919"/>
<keyword evidence="3" id="KW-1185">Reference proteome</keyword>
<reference evidence="2 3" key="1">
    <citation type="journal article" date="2011" name="Stand. Genomic Sci.">
        <title>Complete genome sequence of the gliding freshwater bacterium Fluviicola taffensis type strain (RW262).</title>
        <authorList>
            <person name="Woyke T."/>
            <person name="Chertkov O."/>
            <person name="Lapidus A."/>
            <person name="Nolan M."/>
            <person name="Lucas S."/>
            <person name="Del Rio T.G."/>
            <person name="Tice H."/>
            <person name="Cheng J.F."/>
            <person name="Tapia R."/>
            <person name="Han C."/>
            <person name="Goodwin L."/>
            <person name="Pitluck S."/>
            <person name="Liolios K."/>
            <person name="Pagani I."/>
            <person name="Ivanova N."/>
            <person name="Huntemann M."/>
            <person name="Mavromatis K."/>
            <person name="Mikhailova N."/>
            <person name="Pati A."/>
            <person name="Chen A."/>
            <person name="Palaniappan K."/>
            <person name="Land M."/>
            <person name="Hauser L."/>
            <person name="Brambilla E.M."/>
            <person name="Rohde M."/>
            <person name="Mwirichia R."/>
            <person name="Sikorski J."/>
            <person name="Tindall B.J."/>
            <person name="Goker M."/>
            <person name="Bristow J."/>
            <person name="Eisen J.A."/>
            <person name="Markowitz V."/>
            <person name="Hugenholtz P."/>
            <person name="Klenk H.P."/>
            <person name="Kyrpides N.C."/>
        </authorList>
    </citation>
    <scope>NUCLEOTIDE SEQUENCE [LARGE SCALE GENOMIC DNA]</scope>
    <source>
        <strain evidence="3">DSM 16823 / RW262 / RW262</strain>
    </source>
</reference>
<sequence precursor="true">MKKIALLLLVSFGMVALANQTLAQSKMQDWAELKEFHKVMAQTFHPSEEGNLEPIKTRIGEMVEKAKALQASKFPADFDNEKVKKAVAQLVTDSQKLQTEIKDGASDKKITKAISALHDVFHEIVGLCSATEDHGHEHKEGDGHNH</sequence>
<keyword evidence="1" id="KW-0732">Signal</keyword>
<evidence type="ECO:0000313" key="3">
    <source>
        <dbReference type="Proteomes" id="UP000007463"/>
    </source>
</evidence>
<proteinExistence type="predicted"/>
<dbReference type="AlphaFoldDB" id="F2IH69"/>
<dbReference type="OrthoDB" id="666901at2"/>
<feature type="signal peptide" evidence="1">
    <location>
        <begin position="1"/>
        <end position="18"/>
    </location>
</feature>
<name>F2IH69_FLUTR</name>
<evidence type="ECO:0000256" key="1">
    <source>
        <dbReference type="SAM" id="SignalP"/>
    </source>
</evidence>
<organism evidence="2 3">
    <name type="scientific">Fluviicola taffensis (strain DSM 16823 / NCIMB 13979 / RW262)</name>
    <dbReference type="NCBI Taxonomy" id="755732"/>
    <lineage>
        <taxon>Bacteria</taxon>
        <taxon>Pseudomonadati</taxon>
        <taxon>Bacteroidota</taxon>
        <taxon>Flavobacteriia</taxon>
        <taxon>Flavobacteriales</taxon>
        <taxon>Crocinitomicaceae</taxon>
        <taxon>Fluviicola</taxon>
    </lineage>
</organism>